<dbReference type="Proteomes" id="UP000199474">
    <property type="component" value="Unassembled WGS sequence"/>
</dbReference>
<evidence type="ECO:0000313" key="2">
    <source>
        <dbReference type="Proteomes" id="UP000199474"/>
    </source>
</evidence>
<dbReference type="AlphaFoldDB" id="A0A1I1VX24"/>
<organism evidence="1 2">
    <name type="scientific">Lentibacillus persicus</name>
    <dbReference type="NCBI Taxonomy" id="640948"/>
    <lineage>
        <taxon>Bacteria</taxon>
        <taxon>Bacillati</taxon>
        <taxon>Bacillota</taxon>
        <taxon>Bacilli</taxon>
        <taxon>Bacillales</taxon>
        <taxon>Bacillaceae</taxon>
        <taxon>Lentibacillus</taxon>
    </lineage>
</organism>
<keyword evidence="2" id="KW-1185">Reference proteome</keyword>
<dbReference type="EMBL" id="FOMR01000005">
    <property type="protein sequence ID" value="SFD87454.1"/>
    <property type="molecule type" value="Genomic_DNA"/>
</dbReference>
<dbReference type="Pfam" id="PF13289">
    <property type="entry name" value="SIR2_2"/>
    <property type="match status" value="1"/>
</dbReference>
<proteinExistence type="predicted"/>
<evidence type="ECO:0000313" key="1">
    <source>
        <dbReference type="EMBL" id="SFD87454.1"/>
    </source>
</evidence>
<accession>A0A1I1VX24</accession>
<dbReference type="RefSeq" id="WP_090084170.1">
    <property type="nucleotide sequence ID" value="NZ_FOMR01000005.1"/>
</dbReference>
<protein>
    <submittedName>
        <fullName evidence="1">SIR2-like domain-containing protein</fullName>
    </submittedName>
</protein>
<dbReference type="OrthoDB" id="78172at2"/>
<reference evidence="2" key="1">
    <citation type="submission" date="2016-10" db="EMBL/GenBank/DDBJ databases">
        <authorList>
            <person name="Varghese N."/>
            <person name="Submissions S."/>
        </authorList>
    </citation>
    <scope>NUCLEOTIDE SEQUENCE [LARGE SCALE GENOMIC DNA]</scope>
    <source>
        <strain evidence="2">DSM 22530</strain>
    </source>
</reference>
<dbReference type="STRING" id="640948.SAMN05216238_10572"/>
<sequence length="1246" mass="146103">MFSDQHHIEKIREGLYKGNVSVMVGSGFSLNATQLSKSKGTFLTWQNLVQGLKNKLYLDKEGDGFQEADPLKLAVEYEFEFGRQALDEFLKESLPDENYVPGELHKMLLLIPWADIFTTNYDTLIERTREFTYEKHYSLVQTVADIPNSIKPRIVKLHGSFPSQRPFIFTEEDYRTYPKRFTPFVNLVQQSIVENTLCLIGFSGDDANFKNWIGWVKDNLGSYASSIYFCGYLRESQKRNLESNNIKVIDFSELFSYSRVRNNHEYSLKWFFLELLKPQSQIPYYWPEVNQENPLDDWEVPVEVKEKLSYRDNNQNGYRYSNIRDLFSERKLNSESTELLVKKWQEERSWYPQWVIAPRNARNHIWHETELGIVPYLTKLKEKIPVREYITVLYEFIWRLETGLLSLSIPRFKPLISTIEGMVNSFIESIDNDAHIKIKFGLQVDEVHMMKQRLVQIGFTLLNYYRENFKVEEIDHILSHYSKIGFEDAEQLAEYYYQQCLFTLSRFNYSKTNKLLDEWTENYNIPYWEVRRASIFIELRKYNEAEKVLLNALNDIRKRNVEGNDIELLSQESWILKILNVLKNRPGHTNLFNSIEREEFVKVLNCDANRIYEEVVTGVDNNLIKQQDKQNVSFDPGIEIKNMTFGNRSDRNFRNVIQIFKMIEKTGLRHRIRNTVFDKDRVLIASEHISHENNLRLAINNLIELGNKKYLQGLLVRETIAIADEETVNSLFMDIWESVKQLHSLKQNNQLDLPEDPRFKLLIEVLSRLTIRLNKDQLQDCFQLAVEIYLSSNEEKYIHLFGKELSNLFKRILFAFEKESVRKNLKCILELPLSKGDFVTDPIHFVDLKYVETEMVTISDSVIDSFINQLDHLNGNLKTDVLMRISVVSELGLLSVEQKNKVGEILEEDDFGDTDFYFEFIASNFLLDSKFKSSVIKKIKQFLEQNFVQIFGKPNVRSLPSPEERQFNELRNLLKQENSCINFSFFKDSICVLVENLNKWWNQNKSSLIKNIGMMEDLSPFPWIQYKRFLSTLLYTVSYDNSLKAKVYDIAKDILEVDEIPSSSILPMAVYTGFKSSEAAEKLIKYNLNSGEENKVFDSLEGILNWIDLIEQKLIDSIPSQAIDDLIQKVFLRQSPYLDQSLNALIHLIRAGSLSLTADKTEKLIDSLSNLYIETDLFKHAADSNYGTLIKEEFLPIRALTCELAHELYIRFKNEKLEIPQSLIIWKEESEKGIVPEIRKAWRDAN</sequence>
<name>A0A1I1VX24_9BACI</name>
<gene>
    <name evidence="1" type="ORF">SAMN05216238_10572</name>
</gene>